<name>A0AAV3PUN1_LITER</name>
<dbReference type="Proteomes" id="UP001454036">
    <property type="component" value="Unassembled WGS sequence"/>
</dbReference>
<organism evidence="6 7">
    <name type="scientific">Lithospermum erythrorhizon</name>
    <name type="common">Purple gromwell</name>
    <name type="synonym">Lithospermum officinale var. erythrorhizon</name>
    <dbReference type="NCBI Taxonomy" id="34254"/>
    <lineage>
        <taxon>Eukaryota</taxon>
        <taxon>Viridiplantae</taxon>
        <taxon>Streptophyta</taxon>
        <taxon>Embryophyta</taxon>
        <taxon>Tracheophyta</taxon>
        <taxon>Spermatophyta</taxon>
        <taxon>Magnoliopsida</taxon>
        <taxon>eudicotyledons</taxon>
        <taxon>Gunneridae</taxon>
        <taxon>Pentapetalae</taxon>
        <taxon>asterids</taxon>
        <taxon>lamiids</taxon>
        <taxon>Boraginales</taxon>
        <taxon>Boraginaceae</taxon>
        <taxon>Boraginoideae</taxon>
        <taxon>Lithospermeae</taxon>
        <taxon>Lithospermum</taxon>
    </lineage>
</organism>
<keyword evidence="2 6" id="KW-0240">DNA-directed RNA polymerase</keyword>
<dbReference type="Pfam" id="PF05132">
    <property type="entry name" value="RNA_pol_Rpc4"/>
    <property type="match status" value="1"/>
</dbReference>
<proteinExistence type="predicted"/>
<dbReference type="GO" id="GO:0005666">
    <property type="term" value="C:RNA polymerase III complex"/>
    <property type="evidence" value="ECO:0007669"/>
    <property type="project" value="InterPro"/>
</dbReference>
<evidence type="ECO:0000256" key="1">
    <source>
        <dbReference type="ARBA" id="ARBA00004123"/>
    </source>
</evidence>
<gene>
    <name evidence="6" type="ORF">LIER_37791</name>
</gene>
<protein>
    <submittedName>
        <fullName evidence="6">DNA-directed RNA polymerase</fullName>
    </submittedName>
</protein>
<dbReference type="EMBL" id="BAABME010018497">
    <property type="protein sequence ID" value="GAA0154040.1"/>
    <property type="molecule type" value="Genomic_DNA"/>
</dbReference>
<dbReference type="InterPro" id="IPR007811">
    <property type="entry name" value="RPC4"/>
</dbReference>
<evidence type="ECO:0000256" key="4">
    <source>
        <dbReference type="ARBA" id="ARBA00023242"/>
    </source>
</evidence>
<evidence type="ECO:0000313" key="7">
    <source>
        <dbReference type="Proteomes" id="UP001454036"/>
    </source>
</evidence>
<evidence type="ECO:0000313" key="6">
    <source>
        <dbReference type="EMBL" id="GAA0154040.1"/>
    </source>
</evidence>
<evidence type="ECO:0000256" key="5">
    <source>
        <dbReference type="SAM" id="MobiDB-lite"/>
    </source>
</evidence>
<dbReference type="PANTHER" id="PTHR13408:SF0">
    <property type="entry name" value="DNA-DIRECTED RNA POLYMERASE III SUBUNIT RPC4"/>
    <property type="match status" value="1"/>
</dbReference>
<evidence type="ECO:0000256" key="3">
    <source>
        <dbReference type="ARBA" id="ARBA00023163"/>
    </source>
</evidence>
<feature type="region of interest" description="Disordered" evidence="5">
    <location>
        <begin position="1"/>
        <end position="115"/>
    </location>
</feature>
<sequence>MAGERDITPTRQIKFKPNKPSTRKIKPVSAKISEERVEADEVADECPQHLIRRVNEHLSTGKSRADKKPTQVAFGPAPKVLRAFEKPSQVAGRSNSVSDSKDSAPGNGQNLLPLPYTAGKDEAFATGVGGGRKKEKKYREPWDYENSCYPITLPLRRPNSGDPGIPHDNYFSYAYVSSIGIESKILDEAEFGKATTNLDYDENSIDAASELGLREKMDQQRMFFFQLPSDLPSFRGNAAMRGKTNEPARGGQKLTGGISNQSKGKEIIDNCNASDTKHNLELSKGFMGKMLVYKSGAVKLKLGEILYDVSPGSDCSFAQHVAAMNTTQKYFCELGELDKRAVVTPDIDSLLESMDE</sequence>
<dbReference type="PANTHER" id="PTHR13408">
    <property type="entry name" value="DNA-DIRECTED RNA POLYMERASE III"/>
    <property type="match status" value="1"/>
</dbReference>
<keyword evidence="3" id="KW-0804">Transcription</keyword>
<accession>A0AAV3PUN1</accession>
<reference evidence="6 7" key="1">
    <citation type="submission" date="2024-01" db="EMBL/GenBank/DDBJ databases">
        <title>The complete chloroplast genome sequence of Lithospermum erythrorhizon: insights into the phylogenetic relationship among Boraginaceae species and the maternal lineages of purple gromwells.</title>
        <authorList>
            <person name="Okada T."/>
            <person name="Watanabe K."/>
        </authorList>
    </citation>
    <scope>NUCLEOTIDE SEQUENCE [LARGE SCALE GENOMIC DNA]</scope>
</reference>
<feature type="compositionally biased region" description="Basic residues" evidence="5">
    <location>
        <begin position="13"/>
        <end position="26"/>
    </location>
</feature>
<keyword evidence="4" id="KW-0539">Nucleus</keyword>
<comment type="subcellular location">
    <subcellularLocation>
        <location evidence="1">Nucleus</location>
    </subcellularLocation>
</comment>
<dbReference type="AlphaFoldDB" id="A0AAV3PUN1"/>
<comment type="caution">
    <text evidence="6">The sequence shown here is derived from an EMBL/GenBank/DDBJ whole genome shotgun (WGS) entry which is preliminary data.</text>
</comment>
<dbReference type="GO" id="GO:0003677">
    <property type="term" value="F:DNA binding"/>
    <property type="evidence" value="ECO:0007669"/>
    <property type="project" value="InterPro"/>
</dbReference>
<keyword evidence="7" id="KW-1185">Reference proteome</keyword>
<dbReference type="GO" id="GO:0042797">
    <property type="term" value="P:tRNA transcription by RNA polymerase III"/>
    <property type="evidence" value="ECO:0007669"/>
    <property type="project" value="TreeGrafter"/>
</dbReference>
<evidence type="ECO:0000256" key="2">
    <source>
        <dbReference type="ARBA" id="ARBA00022478"/>
    </source>
</evidence>